<feature type="transmembrane region" description="Helical" evidence="1">
    <location>
        <begin position="9"/>
        <end position="24"/>
    </location>
</feature>
<dbReference type="EMBL" id="VBTH01000008">
    <property type="protein sequence ID" value="TLQ04272.1"/>
    <property type="molecule type" value="Genomic_DNA"/>
</dbReference>
<dbReference type="InterPro" id="IPR003594">
    <property type="entry name" value="HATPase_dom"/>
</dbReference>
<dbReference type="SUPFAM" id="SSF55874">
    <property type="entry name" value="ATPase domain of HSP90 chaperone/DNA topoisomerase II/histidine kinase"/>
    <property type="match status" value="1"/>
</dbReference>
<feature type="domain" description="Histidine kinase/HSP90-like ATPase" evidence="2">
    <location>
        <begin position="325"/>
        <end position="423"/>
    </location>
</feature>
<accession>A0A5R9BWL2</accession>
<dbReference type="RefSeq" id="WP_138474317.1">
    <property type="nucleotide sequence ID" value="NZ_VBTH01000008.1"/>
</dbReference>
<keyword evidence="1" id="KW-0472">Membrane</keyword>
<dbReference type="PANTHER" id="PTHR40448:SF1">
    <property type="entry name" value="TWO-COMPONENT SENSOR HISTIDINE KINASE"/>
    <property type="match status" value="1"/>
</dbReference>
<organism evidence="3 4">
    <name type="scientific">Pediococcus stilesii</name>
    <dbReference type="NCBI Taxonomy" id="331679"/>
    <lineage>
        <taxon>Bacteria</taxon>
        <taxon>Bacillati</taxon>
        <taxon>Bacillota</taxon>
        <taxon>Bacilli</taxon>
        <taxon>Lactobacillales</taxon>
        <taxon>Lactobacillaceae</taxon>
        <taxon>Pediococcus</taxon>
    </lineage>
</organism>
<protein>
    <submittedName>
        <fullName evidence="3">GHKL domain-containing protein</fullName>
    </submittedName>
</protein>
<keyword evidence="1" id="KW-1133">Transmembrane helix</keyword>
<gene>
    <name evidence="3" type="ORF">FEZ51_05580</name>
</gene>
<sequence>MYTYTFQQALLYEIVVNSMMIILYRKVTNDLDWKVFAFFVVIMSCVGPFLGDTVQLVMLFIFIVLRRHWFKEVHSFNTLAFVILLCIDMLLADASTFLTSAIFPATSWNSMIITIIINVVLYLILIKIVSSQKKRIDFLKVIFEEENLLKVTINFSIVIFLSLQIIHFVADVLEISVVIQWLIILVIAFFIVSDIVMISYFVINYRMILKERTKRQQRQTLEKYTANLEENYTQLRKFKHDYQNILLSMGGYIIEDDREGLKEYYEKIVLKTGQEIMNDNMRFDGLENIKVPAIRSLTYQKLVKAQQLGVETNLEVRDPFSKVAVDIITVVRILGILLDNAIEATADQNKGIISIAYVVQSDGDLEVIVQNTVKNDNQVELNKIFEDGYTTKGNGHGMGLSNVKKLVDETPNTTLEIRIVGGQYRTIIGFMGVN</sequence>
<feature type="transmembrane region" description="Helical" evidence="1">
    <location>
        <begin position="147"/>
        <end position="166"/>
    </location>
</feature>
<dbReference type="Proteomes" id="UP000305541">
    <property type="component" value="Unassembled WGS sequence"/>
</dbReference>
<dbReference type="Pfam" id="PF14501">
    <property type="entry name" value="HATPase_c_5"/>
    <property type="match status" value="1"/>
</dbReference>
<keyword evidence="1" id="KW-0812">Transmembrane</keyword>
<feature type="transmembrane region" description="Helical" evidence="1">
    <location>
        <begin position="76"/>
        <end position="102"/>
    </location>
</feature>
<dbReference type="InterPro" id="IPR036890">
    <property type="entry name" value="HATPase_C_sf"/>
</dbReference>
<evidence type="ECO:0000313" key="4">
    <source>
        <dbReference type="Proteomes" id="UP000305541"/>
    </source>
</evidence>
<feature type="transmembrane region" description="Helical" evidence="1">
    <location>
        <begin position="108"/>
        <end position="126"/>
    </location>
</feature>
<dbReference type="AlphaFoldDB" id="A0A5R9BWL2"/>
<dbReference type="PANTHER" id="PTHR40448">
    <property type="entry name" value="TWO-COMPONENT SENSOR HISTIDINE KINASE"/>
    <property type="match status" value="1"/>
</dbReference>
<dbReference type="GO" id="GO:0042802">
    <property type="term" value="F:identical protein binding"/>
    <property type="evidence" value="ECO:0007669"/>
    <property type="project" value="TreeGrafter"/>
</dbReference>
<reference evidence="3 4" key="1">
    <citation type="submission" date="2019-05" db="EMBL/GenBank/DDBJ databases">
        <title>The metagenome of a microbial culture collection derived from dairy environment covers the genomic content of the human microbiome.</title>
        <authorList>
            <person name="Roder T."/>
            <person name="Wuthrich D."/>
            <person name="Sattari Z."/>
            <person name="Von Ah U."/>
            <person name="Bar C."/>
            <person name="Ronchi F."/>
            <person name="Macpherson A.J."/>
            <person name="Ganal-Vonarburg S.C."/>
            <person name="Bruggmann R."/>
            <person name="Vergeres G."/>
        </authorList>
    </citation>
    <scope>NUCLEOTIDE SEQUENCE [LARGE SCALE GENOMIC DNA]</scope>
    <source>
        <strain evidence="3 4">FAM 18815</strain>
    </source>
</reference>
<evidence type="ECO:0000313" key="3">
    <source>
        <dbReference type="EMBL" id="TLQ04272.1"/>
    </source>
</evidence>
<feature type="transmembrane region" description="Helical" evidence="1">
    <location>
        <begin position="178"/>
        <end position="203"/>
    </location>
</feature>
<evidence type="ECO:0000259" key="2">
    <source>
        <dbReference type="SMART" id="SM00387"/>
    </source>
</evidence>
<comment type="caution">
    <text evidence="3">The sequence shown here is derived from an EMBL/GenBank/DDBJ whole genome shotgun (WGS) entry which is preliminary data.</text>
</comment>
<dbReference type="SMART" id="SM00387">
    <property type="entry name" value="HATPase_c"/>
    <property type="match status" value="1"/>
</dbReference>
<evidence type="ECO:0000256" key="1">
    <source>
        <dbReference type="SAM" id="Phobius"/>
    </source>
</evidence>
<feature type="transmembrane region" description="Helical" evidence="1">
    <location>
        <begin position="36"/>
        <end position="64"/>
    </location>
</feature>
<dbReference type="OrthoDB" id="1652078at2"/>
<dbReference type="InterPro" id="IPR032834">
    <property type="entry name" value="NatK-like_C"/>
</dbReference>
<name>A0A5R9BWL2_9LACO</name>
<proteinExistence type="predicted"/>
<dbReference type="Gene3D" id="3.30.565.10">
    <property type="entry name" value="Histidine kinase-like ATPase, C-terminal domain"/>
    <property type="match status" value="1"/>
</dbReference>